<dbReference type="EMBL" id="UINC01025820">
    <property type="protein sequence ID" value="SVB02122.1"/>
    <property type="molecule type" value="Genomic_DNA"/>
</dbReference>
<protein>
    <submittedName>
        <fullName evidence="2">Uncharacterized protein</fullName>
    </submittedName>
</protein>
<feature type="region of interest" description="Disordered" evidence="1">
    <location>
        <begin position="43"/>
        <end position="86"/>
    </location>
</feature>
<sequence length="169" mass="17852">MTVCPSNNRPPRLRQASLGVALLLLMSVSPALVHFDPSFKMETGSGTDEPWTDGDQPWPQSGRTPDRVADVPAHSPEGGAGNGTPADATELMSIVEPVVNWVYGSPDGYSFSTDALATPVADLSASVTKDEGSSERCGGSSLYTILVQTDENSDHTYLRIVEGEDADLA</sequence>
<accession>A0A382ALV5</accession>
<dbReference type="AlphaFoldDB" id="A0A382ALV5"/>
<evidence type="ECO:0000313" key="2">
    <source>
        <dbReference type="EMBL" id="SVB02122.1"/>
    </source>
</evidence>
<evidence type="ECO:0000256" key="1">
    <source>
        <dbReference type="SAM" id="MobiDB-lite"/>
    </source>
</evidence>
<gene>
    <name evidence="2" type="ORF">METZ01_LOCUS154976</name>
</gene>
<feature type="non-terminal residue" evidence="2">
    <location>
        <position position="169"/>
    </location>
</feature>
<name>A0A382ALV5_9ZZZZ</name>
<proteinExistence type="predicted"/>
<reference evidence="2" key="1">
    <citation type="submission" date="2018-05" db="EMBL/GenBank/DDBJ databases">
        <authorList>
            <person name="Lanie J.A."/>
            <person name="Ng W.-L."/>
            <person name="Kazmierczak K.M."/>
            <person name="Andrzejewski T.M."/>
            <person name="Davidsen T.M."/>
            <person name="Wayne K.J."/>
            <person name="Tettelin H."/>
            <person name="Glass J.I."/>
            <person name="Rusch D."/>
            <person name="Podicherti R."/>
            <person name="Tsui H.-C.T."/>
            <person name="Winkler M.E."/>
        </authorList>
    </citation>
    <scope>NUCLEOTIDE SEQUENCE</scope>
</reference>
<organism evidence="2">
    <name type="scientific">marine metagenome</name>
    <dbReference type="NCBI Taxonomy" id="408172"/>
    <lineage>
        <taxon>unclassified sequences</taxon>
        <taxon>metagenomes</taxon>
        <taxon>ecological metagenomes</taxon>
    </lineage>
</organism>